<comment type="similarity">
    <text evidence="2">Belongs to the CPA3 antiporters (TC 2.A.63) subunit G family.</text>
</comment>
<dbReference type="STRING" id="1397694.GCA_000702585_00404"/>
<dbReference type="RefSeq" id="WP_024370996.1">
    <property type="nucleotide sequence ID" value="NZ_UGGP01000001.1"/>
</dbReference>
<keyword evidence="3" id="KW-0813">Transport</keyword>
<feature type="transmembrane region" description="Helical" evidence="4">
    <location>
        <begin position="39"/>
        <end position="59"/>
    </location>
</feature>
<dbReference type="AlphaFoldDB" id="A0A377FYA9"/>
<evidence type="ECO:0000313" key="6">
    <source>
        <dbReference type="Proteomes" id="UP000254060"/>
    </source>
</evidence>
<feature type="transmembrane region" description="Helical" evidence="4">
    <location>
        <begin position="65"/>
        <end position="87"/>
    </location>
</feature>
<evidence type="ECO:0000256" key="4">
    <source>
        <dbReference type="SAM" id="Phobius"/>
    </source>
</evidence>
<dbReference type="InterPro" id="IPR005133">
    <property type="entry name" value="PhaG_MnhG_YufB"/>
</dbReference>
<dbReference type="PANTHER" id="PTHR34703">
    <property type="entry name" value="ANTIPORTER SUBUNIT MNHG2-RELATED"/>
    <property type="match status" value="1"/>
</dbReference>
<evidence type="ECO:0000256" key="1">
    <source>
        <dbReference type="ARBA" id="ARBA00004141"/>
    </source>
</evidence>
<evidence type="ECO:0000256" key="2">
    <source>
        <dbReference type="ARBA" id="ARBA00008404"/>
    </source>
</evidence>
<dbReference type="NCBIfam" id="TIGR01300">
    <property type="entry name" value="CPA3_mnhG_phaG"/>
    <property type="match status" value="1"/>
</dbReference>
<comment type="subcellular location">
    <subcellularLocation>
        <location evidence="1">Membrane</location>
        <topology evidence="1">Multi-pass membrane protein</topology>
    </subcellularLocation>
</comment>
<sequence length="119" mass="12957">MTAIEWIVAILCLIGGFLSLVGGIGFIRFPDVYGRTHSATKSATLGVITVMVGTFLYFLLAEGMFSGKILLTILFVFLTAPLAALMVSRAAYRTGVPLSKLTTQDDLKKKYPEARKDVH</sequence>
<dbReference type="Proteomes" id="UP000254060">
    <property type="component" value="Unassembled WGS sequence"/>
</dbReference>
<dbReference type="OrthoDB" id="9806575at2"/>
<gene>
    <name evidence="5" type="primary">mrpG_2</name>
    <name evidence="5" type="ORF">NCTC13163_02982</name>
</gene>
<evidence type="ECO:0000313" key="5">
    <source>
        <dbReference type="EMBL" id="STO09544.1"/>
    </source>
</evidence>
<keyword evidence="4" id="KW-0812">Transmembrane</keyword>
<feature type="transmembrane region" description="Helical" evidence="4">
    <location>
        <begin position="6"/>
        <end position="27"/>
    </location>
</feature>
<keyword evidence="3" id="KW-0050">Antiport</keyword>
<dbReference type="Pfam" id="PF03334">
    <property type="entry name" value="PhaG_MnhG_YufB"/>
    <property type="match status" value="1"/>
</dbReference>
<dbReference type="GO" id="GO:0015385">
    <property type="term" value="F:sodium:proton antiporter activity"/>
    <property type="evidence" value="ECO:0007669"/>
    <property type="project" value="TreeGrafter"/>
</dbReference>
<name>A0A377FYA9_9BACL</name>
<reference evidence="5 6" key="1">
    <citation type="submission" date="2018-06" db="EMBL/GenBank/DDBJ databases">
        <authorList>
            <consortium name="Pathogen Informatics"/>
            <person name="Doyle S."/>
        </authorList>
    </citation>
    <scope>NUCLEOTIDE SEQUENCE [LARGE SCALE GENOMIC DNA]</scope>
    <source>
        <strain evidence="5 6">NCTC13163</strain>
    </source>
</reference>
<evidence type="ECO:0000256" key="3">
    <source>
        <dbReference type="ARBA" id="ARBA00022449"/>
    </source>
</evidence>
<protein>
    <submittedName>
        <fullName evidence="5">Multiple resistance and pH homeostasis protein G</fullName>
    </submittedName>
</protein>
<keyword evidence="4" id="KW-0472">Membrane</keyword>
<dbReference type="PANTHER" id="PTHR34703:SF1">
    <property type="entry name" value="ANTIPORTER SUBUNIT MNHG2-RELATED"/>
    <property type="match status" value="1"/>
</dbReference>
<dbReference type="NCBIfam" id="NF009314">
    <property type="entry name" value="PRK12674.1-2"/>
    <property type="match status" value="1"/>
</dbReference>
<dbReference type="GO" id="GO:0016020">
    <property type="term" value="C:membrane"/>
    <property type="evidence" value="ECO:0007669"/>
    <property type="project" value="UniProtKB-SubCell"/>
</dbReference>
<keyword evidence="4" id="KW-1133">Transmembrane helix</keyword>
<accession>A0A377FYA9</accession>
<organism evidence="5 6">
    <name type="scientific">Exiguobacterium aurantiacum</name>
    <dbReference type="NCBI Taxonomy" id="33987"/>
    <lineage>
        <taxon>Bacteria</taxon>
        <taxon>Bacillati</taxon>
        <taxon>Bacillota</taxon>
        <taxon>Bacilli</taxon>
        <taxon>Bacillales</taxon>
        <taxon>Bacillales Family XII. Incertae Sedis</taxon>
        <taxon>Exiguobacterium</taxon>
    </lineage>
</organism>
<proteinExistence type="inferred from homology"/>
<dbReference type="EMBL" id="UGGP01000001">
    <property type="protein sequence ID" value="STO09544.1"/>
    <property type="molecule type" value="Genomic_DNA"/>
</dbReference>